<dbReference type="InterPro" id="IPR008927">
    <property type="entry name" value="6-PGluconate_DH-like_C_sf"/>
</dbReference>
<gene>
    <name evidence="9" type="ORF">SAMN05421580_101440</name>
</gene>
<dbReference type="GO" id="GO:0006574">
    <property type="term" value="P:L-valine catabolic process"/>
    <property type="evidence" value="ECO:0007669"/>
    <property type="project" value="UniProtKB-UniPathway"/>
</dbReference>
<evidence type="ECO:0000256" key="3">
    <source>
        <dbReference type="ARBA" id="ARBA00023002"/>
    </source>
</evidence>
<dbReference type="SUPFAM" id="SSF48179">
    <property type="entry name" value="6-phosphogluconate dehydrogenase C-terminal domain-like"/>
    <property type="match status" value="1"/>
</dbReference>
<dbReference type="EC" id="1.1.1.31" evidence="6"/>
<comment type="similarity">
    <text evidence="1 6">Belongs to the HIBADH-related family.</text>
</comment>
<feature type="domain" description="6-phosphogluconate dehydrogenase NADP-binding" evidence="7">
    <location>
        <begin position="2"/>
        <end position="153"/>
    </location>
</feature>
<evidence type="ECO:0000256" key="6">
    <source>
        <dbReference type="RuleBase" id="RU910714"/>
    </source>
</evidence>
<organism evidence="9 10">
    <name type="scientific">Rhodobacter aestuarii</name>
    <dbReference type="NCBI Taxonomy" id="453582"/>
    <lineage>
        <taxon>Bacteria</taxon>
        <taxon>Pseudomonadati</taxon>
        <taxon>Pseudomonadota</taxon>
        <taxon>Alphaproteobacteria</taxon>
        <taxon>Rhodobacterales</taxon>
        <taxon>Rhodobacter group</taxon>
        <taxon>Rhodobacter</taxon>
    </lineage>
</organism>
<keyword evidence="3 6" id="KW-0560">Oxidoreductase</keyword>
<keyword evidence="2 6" id="KW-0101">Branched-chain amino acid catabolism</keyword>
<dbReference type="Gene3D" id="3.40.50.720">
    <property type="entry name" value="NAD(P)-binding Rossmann-like Domain"/>
    <property type="match status" value="1"/>
</dbReference>
<dbReference type="AlphaFoldDB" id="A0A1N7J7W3"/>
<evidence type="ECO:0000256" key="1">
    <source>
        <dbReference type="ARBA" id="ARBA00009080"/>
    </source>
</evidence>
<comment type="pathway">
    <text evidence="6">Amino-acid degradation; L-valine degradation.</text>
</comment>
<dbReference type="InterPro" id="IPR015815">
    <property type="entry name" value="HIBADH-related"/>
</dbReference>
<dbReference type="UniPathway" id="UPA00362"/>
<proteinExistence type="inferred from homology"/>
<dbReference type="SUPFAM" id="SSF51735">
    <property type="entry name" value="NAD(P)-binding Rossmann-fold domains"/>
    <property type="match status" value="1"/>
</dbReference>
<dbReference type="PROSITE" id="PS00895">
    <property type="entry name" value="3_HYDROXYISOBUT_DH"/>
    <property type="match status" value="1"/>
</dbReference>
<feature type="active site" evidence="5">
    <location>
        <position position="162"/>
    </location>
</feature>
<evidence type="ECO:0000256" key="4">
    <source>
        <dbReference type="ARBA" id="ARBA00023027"/>
    </source>
</evidence>
<keyword evidence="10" id="KW-1185">Reference proteome</keyword>
<dbReference type="GO" id="GO:0008442">
    <property type="term" value="F:3-hydroxyisobutyrate dehydrogenase activity"/>
    <property type="evidence" value="ECO:0007669"/>
    <property type="project" value="UniProtKB-EC"/>
</dbReference>
<dbReference type="EMBL" id="FTOG01000001">
    <property type="protein sequence ID" value="SIS45357.1"/>
    <property type="molecule type" value="Genomic_DNA"/>
</dbReference>
<dbReference type="Proteomes" id="UP000186221">
    <property type="component" value="Unassembled WGS sequence"/>
</dbReference>
<evidence type="ECO:0000313" key="9">
    <source>
        <dbReference type="EMBL" id="SIS45357.1"/>
    </source>
</evidence>
<accession>A0A1N7J7W3</accession>
<sequence>MKIGFIGLGNMGAPMAANLVQAGHEVVGFDLAAPCPAGVTKAATAGEAATGAEVVITMLPNGAILRAVAAEVIPAMVPGAVLCDCSTVDVESARAVAEQAAKAGLGALDAPVSGGVGGATAGTLTFMVGGTAEAFATVEPLFAIMGQKAVHCGAPGAGQAAKICNNMILGVTMIATCEAFALADKLGLDRAKMFDVVSTSSGYSWTMNAYCPAPGVGPKSPADNGYKPGFAAELMLKDLRLSQQAAEAVDADTPMGQQAAALYARFVEEEGGKGMDFSAMLPRFENRSRE</sequence>
<dbReference type="PANTHER" id="PTHR22981">
    <property type="entry name" value="3-HYDROXYISOBUTYRATE DEHYDROGENASE-RELATED"/>
    <property type="match status" value="1"/>
</dbReference>
<dbReference type="InterPro" id="IPR002204">
    <property type="entry name" value="3-OH-isobutyrate_DH-rel_CS"/>
</dbReference>
<reference evidence="10" key="1">
    <citation type="submission" date="2017-01" db="EMBL/GenBank/DDBJ databases">
        <authorList>
            <person name="Varghese N."/>
            <person name="Submissions S."/>
        </authorList>
    </citation>
    <scope>NUCLEOTIDE SEQUENCE [LARGE SCALE GENOMIC DNA]</scope>
    <source>
        <strain evidence="10">DSM 19945</strain>
    </source>
</reference>
<dbReference type="Gene3D" id="1.10.1040.10">
    <property type="entry name" value="N-(1-d-carboxylethyl)-l-norvaline Dehydrogenase, domain 2"/>
    <property type="match status" value="1"/>
</dbReference>
<dbReference type="STRING" id="453582.SAMN05421580_101440"/>
<dbReference type="InterPro" id="IPR036291">
    <property type="entry name" value="NAD(P)-bd_dom_sf"/>
</dbReference>
<dbReference type="Pfam" id="PF14833">
    <property type="entry name" value="NAD_binding_11"/>
    <property type="match status" value="1"/>
</dbReference>
<comment type="catalytic activity">
    <reaction evidence="6">
        <text>3-hydroxy-2-methylpropanoate + NAD(+) = 2-methyl-3-oxopropanoate + NADH + H(+)</text>
        <dbReference type="Rhea" id="RHEA:17681"/>
        <dbReference type="ChEBI" id="CHEBI:11805"/>
        <dbReference type="ChEBI" id="CHEBI:15378"/>
        <dbReference type="ChEBI" id="CHEBI:57540"/>
        <dbReference type="ChEBI" id="CHEBI:57700"/>
        <dbReference type="ChEBI" id="CHEBI:57945"/>
        <dbReference type="EC" id="1.1.1.31"/>
    </reaction>
</comment>
<dbReference type="GO" id="GO:0051287">
    <property type="term" value="F:NAD binding"/>
    <property type="evidence" value="ECO:0007669"/>
    <property type="project" value="InterPro"/>
</dbReference>
<name>A0A1N7J7W3_9RHOB</name>
<dbReference type="RefSeq" id="WP_076483375.1">
    <property type="nucleotide sequence ID" value="NZ_FTOG01000001.1"/>
</dbReference>
<evidence type="ECO:0000256" key="2">
    <source>
        <dbReference type="ARBA" id="ARBA00022456"/>
    </source>
</evidence>
<dbReference type="Pfam" id="PF03446">
    <property type="entry name" value="NAD_binding_2"/>
    <property type="match status" value="1"/>
</dbReference>
<dbReference type="InterPro" id="IPR011548">
    <property type="entry name" value="HIBADH"/>
</dbReference>
<evidence type="ECO:0000256" key="5">
    <source>
        <dbReference type="PIRSR" id="PIRSR000103-1"/>
    </source>
</evidence>
<keyword evidence="4 6" id="KW-0520">NAD</keyword>
<evidence type="ECO:0000259" key="8">
    <source>
        <dbReference type="Pfam" id="PF14833"/>
    </source>
</evidence>
<dbReference type="InterPro" id="IPR013328">
    <property type="entry name" value="6PGD_dom2"/>
</dbReference>
<dbReference type="GO" id="GO:0050661">
    <property type="term" value="F:NADP binding"/>
    <property type="evidence" value="ECO:0007669"/>
    <property type="project" value="InterPro"/>
</dbReference>
<dbReference type="NCBIfam" id="TIGR01692">
    <property type="entry name" value="HIBADH"/>
    <property type="match status" value="1"/>
</dbReference>
<feature type="domain" description="3-hydroxyisobutyrate dehydrogenase-like NAD-binding" evidence="8">
    <location>
        <begin position="156"/>
        <end position="281"/>
    </location>
</feature>
<dbReference type="PIRSF" id="PIRSF000103">
    <property type="entry name" value="HIBADH"/>
    <property type="match status" value="1"/>
</dbReference>
<dbReference type="PANTHER" id="PTHR22981:SF7">
    <property type="entry name" value="3-HYDROXYISOBUTYRATE DEHYDROGENASE, MITOCHONDRIAL"/>
    <property type="match status" value="1"/>
</dbReference>
<dbReference type="InterPro" id="IPR029154">
    <property type="entry name" value="HIBADH-like_NADP-bd"/>
</dbReference>
<evidence type="ECO:0000313" key="10">
    <source>
        <dbReference type="Proteomes" id="UP000186221"/>
    </source>
</evidence>
<dbReference type="FunFam" id="1.10.1040.10:FF:000006">
    <property type="entry name" value="3-hydroxyisobutyrate dehydrogenase"/>
    <property type="match status" value="1"/>
</dbReference>
<dbReference type="OrthoDB" id="9812907at2"/>
<protein>
    <recommendedName>
        <fullName evidence="6">3-hydroxyisobutyrate dehydrogenase</fullName>
        <shortName evidence="6">HIBADH</shortName>
        <ecNumber evidence="6">1.1.1.31</ecNumber>
    </recommendedName>
</protein>
<evidence type="ECO:0000259" key="7">
    <source>
        <dbReference type="Pfam" id="PF03446"/>
    </source>
</evidence>
<dbReference type="InterPro" id="IPR006115">
    <property type="entry name" value="6PGDH_NADP-bd"/>
</dbReference>